<organism evidence="8 9">
    <name type="scientific">Novosphingobium kunmingense</name>
    <dbReference type="NCBI Taxonomy" id="1211806"/>
    <lineage>
        <taxon>Bacteria</taxon>
        <taxon>Pseudomonadati</taxon>
        <taxon>Pseudomonadota</taxon>
        <taxon>Alphaproteobacteria</taxon>
        <taxon>Sphingomonadales</taxon>
        <taxon>Sphingomonadaceae</taxon>
        <taxon>Novosphingobium</taxon>
    </lineage>
</organism>
<feature type="transmembrane region" description="Helical" evidence="7">
    <location>
        <begin position="351"/>
        <end position="368"/>
    </location>
</feature>
<evidence type="ECO:0000256" key="6">
    <source>
        <dbReference type="ARBA" id="ARBA00023136"/>
    </source>
</evidence>
<dbReference type="RefSeq" id="WP_157812538.1">
    <property type="nucleotide sequence ID" value="NZ_PHUF01000004.1"/>
</dbReference>
<keyword evidence="4 7" id="KW-0812">Transmembrane</keyword>
<feature type="transmembrane region" description="Helical" evidence="7">
    <location>
        <begin position="321"/>
        <end position="339"/>
    </location>
</feature>
<dbReference type="Pfam" id="PF13440">
    <property type="entry name" value="Polysacc_synt_3"/>
    <property type="match status" value="1"/>
</dbReference>
<evidence type="ECO:0000256" key="1">
    <source>
        <dbReference type="ARBA" id="ARBA00004651"/>
    </source>
</evidence>
<feature type="transmembrane region" description="Helical" evidence="7">
    <location>
        <begin position="12"/>
        <end position="33"/>
    </location>
</feature>
<dbReference type="InterPro" id="IPR050833">
    <property type="entry name" value="Poly_Biosynth_Transport"/>
</dbReference>
<keyword evidence="9" id="KW-1185">Reference proteome</keyword>
<feature type="transmembrane region" description="Helical" evidence="7">
    <location>
        <begin position="438"/>
        <end position="457"/>
    </location>
</feature>
<gene>
    <name evidence="8" type="ORF">B0I00_2140</name>
</gene>
<dbReference type="PANTHER" id="PTHR30250">
    <property type="entry name" value="PST FAMILY PREDICTED COLANIC ACID TRANSPORTER"/>
    <property type="match status" value="1"/>
</dbReference>
<proteinExistence type="inferred from homology"/>
<evidence type="ECO:0000256" key="5">
    <source>
        <dbReference type="ARBA" id="ARBA00022989"/>
    </source>
</evidence>
<comment type="caution">
    <text evidence="8">The sequence shown here is derived from an EMBL/GenBank/DDBJ whole genome shotgun (WGS) entry which is preliminary data.</text>
</comment>
<protein>
    <submittedName>
        <fullName evidence="8">O-antigen/teichoic acid export membrane protein</fullName>
    </submittedName>
</protein>
<name>A0A2N0H6H5_9SPHN</name>
<dbReference type="EMBL" id="PHUF01000004">
    <property type="protein sequence ID" value="PKB14544.1"/>
    <property type="molecule type" value="Genomic_DNA"/>
</dbReference>
<feature type="transmembrane region" description="Helical" evidence="7">
    <location>
        <begin position="374"/>
        <end position="396"/>
    </location>
</feature>
<accession>A0A2N0H6H5</accession>
<comment type="similarity">
    <text evidence="2">Belongs to the polysaccharide synthase family.</text>
</comment>
<evidence type="ECO:0000256" key="2">
    <source>
        <dbReference type="ARBA" id="ARBA00007430"/>
    </source>
</evidence>
<keyword evidence="3" id="KW-1003">Cell membrane</keyword>
<dbReference type="PANTHER" id="PTHR30250:SF10">
    <property type="entry name" value="LIPOPOLYSACCHARIDE BIOSYNTHESIS PROTEIN WZXC"/>
    <property type="match status" value="1"/>
</dbReference>
<dbReference type="AlphaFoldDB" id="A0A2N0H6H5"/>
<reference evidence="8 9" key="1">
    <citation type="submission" date="2017-11" db="EMBL/GenBank/DDBJ databases">
        <title>Genomic Encyclopedia of Type Strains, Phase III (KMG-III): the genomes of soil and plant-associated and newly described type strains.</title>
        <authorList>
            <person name="Whitman W."/>
        </authorList>
    </citation>
    <scope>NUCLEOTIDE SEQUENCE [LARGE SCALE GENOMIC DNA]</scope>
    <source>
        <strain evidence="8 9">CGMCC 1.12274</strain>
    </source>
</reference>
<feature type="transmembrane region" description="Helical" evidence="7">
    <location>
        <begin position="39"/>
        <end position="59"/>
    </location>
</feature>
<feature type="transmembrane region" description="Helical" evidence="7">
    <location>
        <begin position="244"/>
        <end position="268"/>
    </location>
</feature>
<evidence type="ECO:0000256" key="3">
    <source>
        <dbReference type="ARBA" id="ARBA00022475"/>
    </source>
</evidence>
<evidence type="ECO:0000256" key="7">
    <source>
        <dbReference type="SAM" id="Phobius"/>
    </source>
</evidence>
<evidence type="ECO:0000313" key="8">
    <source>
        <dbReference type="EMBL" id="PKB14544.1"/>
    </source>
</evidence>
<dbReference type="GO" id="GO:0005886">
    <property type="term" value="C:plasma membrane"/>
    <property type="evidence" value="ECO:0007669"/>
    <property type="project" value="UniProtKB-SubCell"/>
</dbReference>
<evidence type="ECO:0000313" key="9">
    <source>
        <dbReference type="Proteomes" id="UP000232587"/>
    </source>
</evidence>
<dbReference type="Proteomes" id="UP000232587">
    <property type="component" value="Unassembled WGS sequence"/>
</dbReference>
<feature type="transmembrane region" description="Helical" evidence="7">
    <location>
        <begin position="408"/>
        <end position="432"/>
    </location>
</feature>
<evidence type="ECO:0000256" key="4">
    <source>
        <dbReference type="ARBA" id="ARBA00022692"/>
    </source>
</evidence>
<sequence>MTTRRAVAWASLGKIVSFTIAFATSIVIARFYLGPADVGLFSIAFAATTLVAVMQEFGLNRYIVGETELGDAKLRAAQTVSLLVGWAIAAVILIAAWPISQLYGDARLLPLILVVGASYLFVPFATVPIAVLHRRMDFKSDFLIEAGAAAANAGVSLVLAARGHGAMALAWGAFAQQGLRAMIAQLRAGWLLPWPLRLAESGAVFRFGSGSTLLLLFDAVAARAPDLLVGANAGPYAVGLFSRATGLAVQVVYLITGAVNSVFYPALARLRDEGRPLGDAYLRIVAGYTGVVFPAMAGLAAASHPLVAALYGPRWIEVAPILALLAAAQMILVALPLPVQIPILLGQLRGVVLRSALVTAIMVALFAVGSRWGIGGAGLAYVAFTVVSVLVFGQFVHRLIGFSLSTLFAIYMRSLLCAAAAIAPLMLAYRFYLPPETMGLFALLGLCGCGVVTWLGAAELTGHPIREEVRRAIGSLARPPESVRESR</sequence>
<keyword evidence="5 7" id="KW-1133">Transmembrane helix</keyword>
<feature type="transmembrane region" description="Helical" evidence="7">
    <location>
        <begin position="111"/>
        <end position="132"/>
    </location>
</feature>
<keyword evidence="6 7" id="KW-0472">Membrane</keyword>
<dbReference type="OrthoDB" id="7356923at2"/>
<comment type="subcellular location">
    <subcellularLocation>
        <location evidence="1">Cell membrane</location>
        <topology evidence="1">Multi-pass membrane protein</topology>
    </subcellularLocation>
</comment>
<feature type="transmembrane region" description="Helical" evidence="7">
    <location>
        <begin position="280"/>
        <end position="301"/>
    </location>
</feature>
<feature type="transmembrane region" description="Helical" evidence="7">
    <location>
        <begin position="80"/>
        <end position="99"/>
    </location>
</feature>